<comment type="similarity">
    <text evidence="1">Belongs to the ATP-dependent AMP-binding enzyme family.</text>
</comment>
<keyword evidence="3" id="KW-0479">Metal-binding</keyword>
<sequence length="538" mass="59337">MRNWPNRHLPEEAGRYRRKGLWRDLTMADGLAALLADRSDWVCLVDDAGRYTIEEIDRKARKLAGWFDRSGLACGDVVAFQLPNWHETAVIALAASLLGLVCLPIVPIYREAELRFILEDAGAKVFFVPRTFRNFHYAAMGDNLKRDVPSLVHVVAVRDEAVDDPFEMGEAFVGPARGRAEDPWMLMYTSGTTGKPKGVVHNTNSLDCEVCNVARWWTLDSARDVTLMASPVTHVTGFLFGILMPFALGIRSVLMERWSAEDAVGLVGQEEISFTMGATPFLRELLDRAEAQGSALSSLRIFACGGAPVPPELIERAWRQFPGLLSCRVYGSTEAPTVSLGVASRQDLRAAANTEGMIVGHDVRIVDDEGRVVIGDGEIVTRGPEMMMGYLDPEDDHAAYDGDGYFRTGDIAHLDMAGFLVITDRKKDLIIRGGENISAKEVEDVLHEHPAILEAAVVAMPHARLGETCCAFLRSTDTGLDAVQLSRFLDDRGLARQKHPERVVVVAELPRTASGKVQKFLLRKRLQDEAQVPSEKAT</sequence>
<reference evidence="6 7" key="1">
    <citation type="submission" date="2024-05" db="EMBL/GenBank/DDBJ databases">
        <title>Neorhizobium sp. Rsf11, a plant growth promoting and heavy metal resistant PAH-degrader.</title>
        <authorList>
            <person name="Golubev S.N."/>
            <person name="Muratova A.Y."/>
            <person name="Markelova M.I."/>
        </authorList>
    </citation>
    <scope>NUCLEOTIDE SEQUENCE [LARGE SCALE GENOMIC DNA]</scope>
    <source>
        <strain evidence="6 7">Rsf11</strain>
    </source>
</reference>
<name>A0ABV0MAE9_9HYPH</name>
<evidence type="ECO:0000259" key="4">
    <source>
        <dbReference type="Pfam" id="PF00501"/>
    </source>
</evidence>
<accession>A0ABV0MAE9</accession>
<organism evidence="6 7">
    <name type="scientific">Neorhizobium phenanthreniclasticum</name>
    <dbReference type="NCBI Taxonomy" id="3157917"/>
    <lineage>
        <taxon>Bacteria</taxon>
        <taxon>Pseudomonadati</taxon>
        <taxon>Pseudomonadota</taxon>
        <taxon>Alphaproteobacteria</taxon>
        <taxon>Hyphomicrobiales</taxon>
        <taxon>Rhizobiaceae</taxon>
        <taxon>Rhizobium/Agrobacterium group</taxon>
        <taxon>Neorhizobium</taxon>
    </lineage>
</organism>
<dbReference type="InterPro" id="IPR000873">
    <property type="entry name" value="AMP-dep_synth/lig_dom"/>
</dbReference>
<dbReference type="Proteomes" id="UP001496627">
    <property type="component" value="Unassembled WGS sequence"/>
</dbReference>
<dbReference type="InterPro" id="IPR045851">
    <property type="entry name" value="AMP-bd_C_sf"/>
</dbReference>
<dbReference type="Pfam" id="PF00501">
    <property type="entry name" value="AMP-binding"/>
    <property type="match status" value="1"/>
</dbReference>
<dbReference type="PANTHER" id="PTHR43201:SF5">
    <property type="entry name" value="MEDIUM-CHAIN ACYL-COA LIGASE ACSF2, MITOCHONDRIAL"/>
    <property type="match status" value="1"/>
</dbReference>
<comment type="caution">
    <text evidence="6">The sequence shown here is derived from an EMBL/GenBank/DDBJ whole genome shotgun (WGS) entry which is preliminary data.</text>
</comment>
<dbReference type="EMBL" id="JBEAAL010000030">
    <property type="protein sequence ID" value="MEQ1408762.1"/>
    <property type="molecule type" value="Genomic_DNA"/>
</dbReference>
<evidence type="ECO:0000313" key="7">
    <source>
        <dbReference type="Proteomes" id="UP001496627"/>
    </source>
</evidence>
<feature type="domain" description="AMP-dependent synthetase/ligase" evidence="4">
    <location>
        <begin position="37"/>
        <end position="391"/>
    </location>
</feature>
<protein>
    <submittedName>
        <fullName evidence="6">AMP-binding protein</fullName>
    </submittedName>
</protein>
<dbReference type="Gene3D" id="2.30.38.10">
    <property type="entry name" value="Luciferase, Domain 3"/>
    <property type="match status" value="1"/>
</dbReference>
<keyword evidence="2" id="KW-0436">Ligase</keyword>
<dbReference type="PANTHER" id="PTHR43201">
    <property type="entry name" value="ACYL-COA SYNTHETASE"/>
    <property type="match status" value="1"/>
</dbReference>
<proteinExistence type="inferred from homology"/>
<dbReference type="RefSeq" id="WP_210057198.1">
    <property type="nucleotide sequence ID" value="NZ_JBEAAL010000030.1"/>
</dbReference>
<dbReference type="Gene3D" id="3.30.300.30">
    <property type="match status" value="1"/>
</dbReference>
<dbReference type="Gene3D" id="3.40.50.980">
    <property type="match status" value="2"/>
</dbReference>
<evidence type="ECO:0000313" key="6">
    <source>
        <dbReference type="EMBL" id="MEQ1408762.1"/>
    </source>
</evidence>
<dbReference type="InterPro" id="IPR025110">
    <property type="entry name" value="AMP-bd_C"/>
</dbReference>
<dbReference type="PROSITE" id="PS00455">
    <property type="entry name" value="AMP_BINDING"/>
    <property type="match status" value="1"/>
</dbReference>
<evidence type="ECO:0000259" key="5">
    <source>
        <dbReference type="Pfam" id="PF13193"/>
    </source>
</evidence>
<evidence type="ECO:0000256" key="3">
    <source>
        <dbReference type="ARBA" id="ARBA00022723"/>
    </source>
</evidence>
<feature type="domain" description="AMP-binding enzyme C-terminal" evidence="5">
    <location>
        <begin position="441"/>
        <end position="516"/>
    </location>
</feature>
<keyword evidence="7" id="KW-1185">Reference proteome</keyword>
<evidence type="ECO:0000256" key="2">
    <source>
        <dbReference type="ARBA" id="ARBA00022598"/>
    </source>
</evidence>
<evidence type="ECO:0000256" key="1">
    <source>
        <dbReference type="ARBA" id="ARBA00006432"/>
    </source>
</evidence>
<dbReference type="InterPro" id="IPR020845">
    <property type="entry name" value="AMP-binding_CS"/>
</dbReference>
<dbReference type="Pfam" id="PF13193">
    <property type="entry name" value="AMP-binding_C"/>
    <property type="match status" value="1"/>
</dbReference>
<dbReference type="SUPFAM" id="SSF56801">
    <property type="entry name" value="Acetyl-CoA synthetase-like"/>
    <property type="match status" value="1"/>
</dbReference>
<gene>
    <name evidence="6" type="ORF">ABK249_27905</name>
</gene>